<dbReference type="PROSITE" id="PS00409">
    <property type="entry name" value="PROKAR_NTER_METHYL"/>
    <property type="match status" value="1"/>
</dbReference>
<feature type="transmembrane region" description="Helical" evidence="1">
    <location>
        <begin position="12"/>
        <end position="34"/>
    </location>
</feature>
<proteinExistence type="predicted"/>
<evidence type="ECO:0000313" key="2">
    <source>
        <dbReference type="EMBL" id="KKK93495.1"/>
    </source>
</evidence>
<comment type="caution">
    <text evidence="2">The sequence shown here is derived from an EMBL/GenBank/DDBJ whole genome shotgun (WGS) entry which is preliminary data.</text>
</comment>
<dbReference type="EMBL" id="LAZR01047749">
    <property type="protein sequence ID" value="KKK93495.1"/>
    <property type="molecule type" value="Genomic_DNA"/>
</dbReference>
<gene>
    <name evidence="2" type="ORF">LCGC14_2692310</name>
</gene>
<organism evidence="2">
    <name type="scientific">marine sediment metagenome</name>
    <dbReference type="NCBI Taxonomy" id="412755"/>
    <lineage>
        <taxon>unclassified sequences</taxon>
        <taxon>metagenomes</taxon>
        <taxon>ecological metagenomes</taxon>
    </lineage>
</organism>
<name>A0A0F9A5N0_9ZZZZ</name>
<keyword evidence="1" id="KW-0472">Membrane</keyword>
<evidence type="ECO:0008006" key="3">
    <source>
        <dbReference type="Google" id="ProtNLM"/>
    </source>
</evidence>
<dbReference type="AlphaFoldDB" id="A0A0F9A5N0"/>
<reference evidence="2" key="1">
    <citation type="journal article" date="2015" name="Nature">
        <title>Complex archaea that bridge the gap between prokaryotes and eukaryotes.</title>
        <authorList>
            <person name="Spang A."/>
            <person name="Saw J.H."/>
            <person name="Jorgensen S.L."/>
            <person name="Zaremba-Niedzwiedzka K."/>
            <person name="Martijn J."/>
            <person name="Lind A.E."/>
            <person name="van Eijk R."/>
            <person name="Schleper C."/>
            <person name="Guy L."/>
            <person name="Ettema T.J."/>
        </authorList>
    </citation>
    <scope>NUCLEOTIDE SEQUENCE</scope>
</reference>
<protein>
    <recommendedName>
        <fullName evidence="3">Prepilin-type N-terminal cleavage/methylation domain-containing protein</fullName>
    </recommendedName>
</protein>
<sequence>MNRQQGLTLVELLLALAISAAVTMVTVASYVAIVRGSMTNTVSMQASLDVGRAVLSIERDLLQAQTHNLGVETSKDVTAVRGYVELYWTNFVVSFPEGEEPVVGGVDHVVQYTLVGTELRRFYDSDVDYSIIGRHISSVSFTDTLTGGVPGVDVALTSTVAGATEEYVLTSSVAGE</sequence>
<keyword evidence="1" id="KW-0812">Transmembrane</keyword>
<evidence type="ECO:0000256" key="1">
    <source>
        <dbReference type="SAM" id="Phobius"/>
    </source>
</evidence>
<dbReference type="InterPro" id="IPR012902">
    <property type="entry name" value="N_methyl_site"/>
</dbReference>
<keyword evidence="1" id="KW-1133">Transmembrane helix</keyword>
<accession>A0A0F9A5N0</accession>
<dbReference type="Pfam" id="PF07963">
    <property type="entry name" value="N_methyl"/>
    <property type="match status" value="1"/>
</dbReference>
<dbReference type="NCBIfam" id="TIGR02532">
    <property type="entry name" value="IV_pilin_GFxxxE"/>
    <property type="match status" value="1"/>
</dbReference>